<keyword evidence="7" id="KW-1185">Reference proteome</keyword>
<name>A0A7Y9E2S8_9ACTN</name>
<evidence type="ECO:0000313" key="7">
    <source>
        <dbReference type="Proteomes" id="UP000535511"/>
    </source>
</evidence>
<dbReference type="SUPFAM" id="SSF52266">
    <property type="entry name" value="SGNH hydrolase"/>
    <property type="match status" value="1"/>
</dbReference>
<dbReference type="GO" id="GO:0004806">
    <property type="term" value="F:triacylglycerol lipase activity"/>
    <property type="evidence" value="ECO:0007669"/>
    <property type="project" value="TreeGrafter"/>
</dbReference>
<dbReference type="CDD" id="cd01823">
    <property type="entry name" value="SEST_like"/>
    <property type="match status" value="1"/>
</dbReference>
<feature type="active site" evidence="1">
    <location>
        <position position="300"/>
    </location>
</feature>
<feature type="active site" description="Nucleophile" evidence="1">
    <location>
        <position position="72"/>
    </location>
</feature>
<dbReference type="PANTHER" id="PTHR37981:SF1">
    <property type="entry name" value="SGNH HYDROLASE-TYPE ESTERASE DOMAIN-CONTAINING PROTEIN"/>
    <property type="match status" value="1"/>
</dbReference>
<sequence>MRQRARRGVAAALLTLALGAATGCSGGPASDGSGAAAAKPRTSAGAGTGRPDGPAPGRSPRHRARYVALGDSYTAAPLVPPTEFRSGCLRSGRNYPARVAARSPRTRLVDVSCSGADTASMTHSQRIGDGRVPPQLDAVTRRTALVTLGIGGNDFGLFGTLVGECTRLRSSDPTGSPCRDRFTAGGTDLLAQDLPRIRDHVAGVVARIHRRAPHARIVVVGYPQIIPAHGTCPRLLPLATGDYRWARRVNEGLASAVRRGSRRADAYVDVFGHTRHHDICARHPWINGQVTDPNRALAYHPFAVEQAVVARLVLDAA</sequence>
<evidence type="ECO:0000256" key="4">
    <source>
        <dbReference type="SAM" id="SignalP"/>
    </source>
</evidence>
<evidence type="ECO:0000313" key="6">
    <source>
        <dbReference type="EMBL" id="NYD40204.1"/>
    </source>
</evidence>
<evidence type="ECO:0000259" key="5">
    <source>
        <dbReference type="Pfam" id="PF13472"/>
    </source>
</evidence>
<feature type="disulfide bond" evidence="2">
    <location>
        <begin position="232"/>
        <end position="280"/>
    </location>
</feature>
<evidence type="ECO:0000256" key="1">
    <source>
        <dbReference type="PIRSR" id="PIRSR637460-1"/>
    </source>
</evidence>
<dbReference type="InterPro" id="IPR037460">
    <property type="entry name" value="SEST-like"/>
</dbReference>
<dbReference type="Pfam" id="PF13472">
    <property type="entry name" value="Lipase_GDSL_2"/>
    <property type="match status" value="1"/>
</dbReference>
<organism evidence="6 7">
    <name type="scientific">Nocardioides panaciterrulae</name>
    <dbReference type="NCBI Taxonomy" id="661492"/>
    <lineage>
        <taxon>Bacteria</taxon>
        <taxon>Bacillati</taxon>
        <taxon>Actinomycetota</taxon>
        <taxon>Actinomycetes</taxon>
        <taxon>Propionibacteriales</taxon>
        <taxon>Nocardioidaceae</taxon>
        <taxon>Nocardioides</taxon>
    </lineage>
</organism>
<dbReference type="GO" id="GO:0019433">
    <property type="term" value="P:triglyceride catabolic process"/>
    <property type="evidence" value="ECO:0007669"/>
    <property type="project" value="TreeGrafter"/>
</dbReference>
<keyword evidence="4" id="KW-0732">Signal</keyword>
<dbReference type="Gene3D" id="3.40.50.1110">
    <property type="entry name" value="SGNH hydrolase"/>
    <property type="match status" value="1"/>
</dbReference>
<feature type="chain" id="PRO_5039357198" evidence="4">
    <location>
        <begin position="21"/>
        <end position="317"/>
    </location>
</feature>
<keyword evidence="2" id="KW-1015">Disulfide bond</keyword>
<proteinExistence type="predicted"/>
<evidence type="ECO:0000256" key="2">
    <source>
        <dbReference type="PIRSR" id="PIRSR637460-2"/>
    </source>
</evidence>
<dbReference type="PANTHER" id="PTHR37981">
    <property type="entry name" value="LIPASE 2"/>
    <property type="match status" value="1"/>
</dbReference>
<feature type="disulfide bond" evidence="2">
    <location>
        <begin position="88"/>
        <end position="113"/>
    </location>
</feature>
<dbReference type="Proteomes" id="UP000535511">
    <property type="component" value="Unassembled WGS sequence"/>
</dbReference>
<dbReference type="InterPro" id="IPR036514">
    <property type="entry name" value="SGNH_hydro_sf"/>
</dbReference>
<dbReference type="AlphaFoldDB" id="A0A7Y9E2S8"/>
<reference evidence="6 7" key="1">
    <citation type="submission" date="2020-07" db="EMBL/GenBank/DDBJ databases">
        <title>Sequencing the genomes of 1000 actinobacteria strains.</title>
        <authorList>
            <person name="Klenk H.-P."/>
        </authorList>
    </citation>
    <scope>NUCLEOTIDE SEQUENCE [LARGE SCALE GENOMIC DNA]</scope>
    <source>
        <strain evidence="6 7">DSM 21350</strain>
    </source>
</reference>
<protein>
    <submittedName>
        <fullName evidence="6">Lysophospholipase L1-like esterase</fullName>
    </submittedName>
</protein>
<gene>
    <name evidence="6" type="ORF">BJZ21_000287</name>
</gene>
<dbReference type="EMBL" id="JACCBG010000001">
    <property type="protein sequence ID" value="NYD40204.1"/>
    <property type="molecule type" value="Genomic_DNA"/>
</dbReference>
<dbReference type="InterPro" id="IPR013830">
    <property type="entry name" value="SGNH_hydro"/>
</dbReference>
<feature type="signal peptide" evidence="4">
    <location>
        <begin position="1"/>
        <end position="20"/>
    </location>
</feature>
<feature type="compositionally biased region" description="Low complexity" evidence="3">
    <location>
        <begin position="25"/>
        <end position="38"/>
    </location>
</feature>
<feature type="region of interest" description="Disordered" evidence="3">
    <location>
        <begin position="25"/>
        <end position="61"/>
    </location>
</feature>
<accession>A0A7Y9E2S8</accession>
<feature type="disulfide bond" evidence="2">
    <location>
        <begin position="165"/>
        <end position="178"/>
    </location>
</feature>
<evidence type="ECO:0000256" key="3">
    <source>
        <dbReference type="SAM" id="MobiDB-lite"/>
    </source>
</evidence>
<feature type="domain" description="SGNH hydrolase-type esterase" evidence="5">
    <location>
        <begin position="68"/>
        <end position="285"/>
    </location>
</feature>
<comment type="caution">
    <text evidence="6">The sequence shown here is derived from an EMBL/GenBank/DDBJ whole genome shotgun (WGS) entry which is preliminary data.</text>
</comment>
<dbReference type="PROSITE" id="PS51257">
    <property type="entry name" value="PROKAR_LIPOPROTEIN"/>
    <property type="match status" value="1"/>
</dbReference>
<dbReference type="RefSeq" id="WP_179662127.1">
    <property type="nucleotide sequence ID" value="NZ_JACCBG010000001.1"/>
</dbReference>